<dbReference type="RefSeq" id="WP_163053243.1">
    <property type="nucleotide sequence ID" value="NZ_JAAGLI010000093.1"/>
</dbReference>
<evidence type="ECO:0000313" key="2">
    <source>
        <dbReference type="EMBL" id="NEA21618.1"/>
    </source>
</evidence>
<name>A0A6L9Q9A9_9ACTN</name>
<gene>
    <name evidence="2" type="ORF">G3I70_03760</name>
</gene>
<evidence type="ECO:0000313" key="3">
    <source>
        <dbReference type="Proteomes" id="UP000475532"/>
    </source>
</evidence>
<accession>A0A6L9Q9A9</accession>
<proteinExistence type="predicted"/>
<protein>
    <submittedName>
        <fullName evidence="2">Uncharacterized protein</fullName>
    </submittedName>
</protein>
<evidence type="ECO:0000256" key="1">
    <source>
        <dbReference type="SAM" id="MobiDB-lite"/>
    </source>
</evidence>
<dbReference type="Proteomes" id="UP000475532">
    <property type="component" value="Unassembled WGS sequence"/>
</dbReference>
<sequence>MASTSDGVDARLALDAATGLGLLGNAERVERSAATSAQVPRVIGAGGSPR</sequence>
<dbReference type="EMBL" id="JAAGLI010000093">
    <property type="protein sequence ID" value="NEA21618.1"/>
    <property type="molecule type" value="Genomic_DNA"/>
</dbReference>
<dbReference type="AlphaFoldDB" id="A0A6L9Q9A9"/>
<organism evidence="2 3">
    <name type="scientific">Actinomadura bangladeshensis</name>
    <dbReference type="NCBI Taxonomy" id="453573"/>
    <lineage>
        <taxon>Bacteria</taxon>
        <taxon>Bacillati</taxon>
        <taxon>Actinomycetota</taxon>
        <taxon>Actinomycetes</taxon>
        <taxon>Streptosporangiales</taxon>
        <taxon>Thermomonosporaceae</taxon>
        <taxon>Actinomadura</taxon>
    </lineage>
</organism>
<feature type="region of interest" description="Disordered" evidence="1">
    <location>
        <begin position="29"/>
        <end position="50"/>
    </location>
</feature>
<reference evidence="2 3" key="1">
    <citation type="submission" date="2020-01" db="EMBL/GenBank/DDBJ databases">
        <title>Insect and environment-associated Actinomycetes.</title>
        <authorList>
            <person name="Currrie C."/>
            <person name="Chevrette M."/>
            <person name="Carlson C."/>
            <person name="Stubbendieck R."/>
            <person name="Wendt-Pienkowski E."/>
        </authorList>
    </citation>
    <scope>NUCLEOTIDE SEQUENCE [LARGE SCALE GENOMIC DNA]</scope>
    <source>
        <strain evidence="2 3">SID10258</strain>
    </source>
</reference>
<comment type="caution">
    <text evidence="2">The sequence shown here is derived from an EMBL/GenBank/DDBJ whole genome shotgun (WGS) entry which is preliminary data.</text>
</comment>